<reference evidence="1 2" key="1">
    <citation type="submission" date="2019-03" db="EMBL/GenBank/DDBJ databases">
        <title>Genomic Encyclopedia of Type Strains, Phase IV (KMG-IV): sequencing the most valuable type-strain genomes for metagenomic binning, comparative biology and taxonomic classification.</title>
        <authorList>
            <person name="Goeker M."/>
        </authorList>
    </citation>
    <scope>NUCLEOTIDE SEQUENCE [LARGE SCALE GENOMIC DNA]</scope>
    <source>
        <strain evidence="1 2">DSM 9035</strain>
    </source>
</reference>
<proteinExistence type="predicted"/>
<comment type="caution">
    <text evidence="1">The sequence shown here is derived from an EMBL/GenBank/DDBJ whole genome shotgun (WGS) entry which is preliminary data.</text>
</comment>
<dbReference type="Proteomes" id="UP000294664">
    <property type="component" value="Unassembled WGS sequence"/>
</dbReference>
<name>A0A4R3LNJ9_9HYPH</name>
<sequence>MINMLDLKPGDRLQLREGEFAQVVANMEDGMWVEVRTLETATAEPDPSEEPQLCHAQDIVRLLTPAG</sequence>
<gene>
    <name evidence="1" type="ORF">EDC64_11564</name>
</gene>
<accession>A0A4R3LNJ9</accession>
<evidence type="ECO:0000313" key="2">
    <source>
        <dbReference type="Proteomes" id="UP000294664"/>
    </source>
</evidence>
<protein>
    <submittedName>
        <fullName evidence="1">Uncharacterized protein</fullName>
    </submittedName>
</protein>
<dbReference type="AlphaFoldDB" id="A0A4R3LNJ9"/>
<evidence type="ECO:0000313" key="1">
    <source>
        <dbReference type="EMBL" id="TCT02033.1"/>
    </source>
</evidence>
<dbReference type="OrthoDB" id="7376203at2"/>
<dbReference type="RefSeq" id="WP_132034563.1">
    <property type="nucleotide sequence ID" value="NZ_SMAI01000015.1"/>
</dbReference>
<dbReference type="EMBL" id="SMAI01000015">
    <property type="protein sequence ID" value="TCT02033.1"/>
    <property type="molecule type" value="Genomic_DNA"/>
</dbReference>
<keyword evidence="2" id="KW-1185">Reference proteome</keyword>
<organism evidence="1 2">
    <name type="scientific">Aquabacter spiritensis</name>
    <dbReference type="NCBI Taxonomy" id="933073"/>
    <lineage>
        <taxon>Bacteria</taxon>
        <taxon>Pseudomonadati</taxon>
        <taxon>Pseudomonadota</taxon>
        <taxon>Alphaproteobacteria</taxon>
        <taxon>Hyphomicrobiales</taxon>
        <taxon>Xanthobacteraceae</taxon>
        <taxon>Aquabacter</taxon>
    </lineage>
</organism>